<evidence type="ECO:0000256" key="1">
    <source>
        <dbReference type="SAM" id="MobiDB-lite"/>
    </source>
</evidence>
<feature type="non-terminal residue" evidence="2">
    <location>
        <position position="1"/>
    </location>
</feature>
<sequence>IFCHIDAPINKFSLDNLLALHRKKWNAGRNPNTLQSQQQDEEIQMSSTTSTEIA</sequence>
<reference evidence="2" key="1">
    <citation type="journal article" date="2023" name="IScience">
        <title>Live-bearing cockroach genome reveals convergent evolutionary mechanisms linked to viviparity in insects and beyond.</title>
        <authorList>
            <person name="Fouks B."/>
            <person name="Harrison M.C."/>
            <person name="Mikhailova A.A."/>
            <person name="Marchal E."/>
            <person name="English S."/>
            <person name="Carruthers M."/>
            <person name="Jennings E.C."/>
            <person name="Chiamaka E.L."/>
            <person name="Frigard R.A."/>
            <person name="Pippel M."/>
            <person name="Attardo G.M."/>
            <person name="Benoit J.B."/>
            <person name="Bornberg-Bauer E."/>
            <person name="Tobe S.S."/>
        </authorList>
    </citation>
    <scope>NUCLEOTIDE SEQUENCE</scope>
    <source>
        <strain evidence="2">Stay&amp;Tobe</strain>
    </source>
</reference>
<comment type="caution">
    <text evidence="2">The sequence shown here is derived from an EMBL/GenBank/DDBJ whole genome shotgun (WGS) entry which is preliminary data.</text>
</comment>
<evidence type="ECO:0000313" key="2">
    <source>
        <dbReference type="EMBL" id="KAJ9591582.1"/>
    </source>
</evidence>
<reference evidence="2" key="2">
    <citation type="submission" date="2023-05" db="EMBL/GenBank/DDBJ databases">
        <authorList>
            <person name="Fouks B."/>
        </authorList>
    </citation>
    <scope>NUCLEOTIDE SEQUENCE</scope>
    <source>
        <strain evidence="2">Stay&amp;Tobe</strain>
        <tissue evidence="2">Testes</tissue>
    </source>
</reference>
<evidence type="ECO:0000313" key="3">
    <source>
        <dbReference type="Proteomes" id="UP001233999"/>
    </source>
</evidence>
<keyword evidence="3" id="KW-1185">Reference proteome</keyword>
<proteinExistence type="predicted"/>
<organism evidence="2 3">
    <name type="scientific">Diploptera punctata</name>
    <name type="common">Pacific beetle cockroach</name>
    <dbReference type="NCBI Taxonomy" id="6984"/>
    <lineage>
        <taxon>Eukaryota</taxon>
        <taxon>Metazoa</taxon>
        <taxon>Ecdysozoa</taxon>
        <taxon>Arthropoda</taxon>
        <taxon>Hexapoda</taxon>
        <taxon>Insecta</taxon>
        <taxon>Pterygota</taxon>
        <taxon>Neoptera</taxon>
        <taxon>Polyneoptera</taxon>
        <taxon>Dictyoptera</taxon>
        <taxon>Blattodea</taxon>
        <taxon>Blaberoidea</taxon>
        <taxon>Blaberidae</taxon>
        <taxon>Diplopterinae</taxon>
        <taxon>Diploptera</taxon>
    </lineage>
</organism>
<feature type="compositionally biased region" description="Polar residues" evidence="1">
    <location>
        <begin position="29"/>
        <end position="54"/>
    </location>
</feature>
<dbReference type="EMBL" id="JASPKZ010003864">
    <property type="protein sequence ID" value="KAJ9591582.1"/>
    <property type="molecule type" value="Genomic_DNA"/>
</dbReference>
<name>A0AAD8EJ94_DIPPU</name>
<feature type="region of interest" description="Disordered" evidence="1">
    <location>
        <begin position="28"/>
        <end position="54"/>
    </location>
</feature>
<feature type="non-terminal residue" evidence="2">
    <location>
        <position position="54"/>
    </location>
</feature>
<dbReference type="AlphaFoldDB" id="A0AAD8EJ94"/>
<dbReference type="Proteomes" id="UP001233999">
    <property type="component" value="Unassembled WGS sequence"/>
</dbReference>
<protein>
    <submittedName>
        <fullName evidence="2">Uncharacterized protein</fullName>
    </submittedName>
</protein>
<gene>
    <name evidence="2" type="ORF">L9F63_001936</name>
</gene>
<accession>A0AAD8EJ94</accession>